<dbReference type="Proteomes" id="UP000075809">
    <property type="component" value="Unassembled WGS sequence"/>
</dbReference>
<reference evidence="2 3" key="1">
    <citation type="submission" date="2015-09" db="EMBL/GenBank/DDBJ databases">
        <title>Trachymyrmex zeteki WGS genome.</title>
        <authorList>
            <person name="Nygaard S."/>
            <person name="Hu H."/>
            <person name="Boomsma J."/>
            <person name="Zhang G."/>
        </authorList>
    </citation>
    <scope>NUCLEOTIDE SEQUENCE [LARGE SCALE GENOMIC DNA]</scope>
    <source>
        <strain evidence="2">Tzet28-1</strain>
        <tissue evidence="2">Whole body</tissue>
    </source>
</reference>
<dbReference type="AlphaFoldDB" id="A0A151WGQ9"/>
<evidence type="ECO:0000256" key="1">
    <source>
        <dbReference type="SAM" id="Phobius"/>
    </source>
</evidence>
<sequence>MQQLEIAARSHCSRSVFHANALTINPKGHAIAPDALPVMHNNRTICMNFFNTYVQHFAWILVTKNTPATPHLIDIKCNVICSIIYILFIYIYIYILYVPISSTVCEHQPRVGHERAGAERQSSSMSVVRIVSRLSLRSYQGPF</sequence>
<keyword evidence="1" id="KW-1133">Transmembrane helix</keyword>
<proteinExistence type="predicted"/>
<name>A0A151WGQ9_9HYME</name>
<feature type="transmembrane region" description="Helical" evidence="1">
    <location>
        <begin position="79"/>
        <end position="100"/>
    </location>
</feature>
<evidence type="ECO:0000313" key="2">
    <source>
        <dbReference type="EMBL" id="KYQ47029.1"/>
    </source>
</evidence>
<keyword evidence="3" id="KW-1185">Reference proteome</keyword>
<evidence type="ECO:0000313" key="3">
    <source>
        <dbReference type="Proteomes" id="UP000075809"/>
    </source>
</evidence>
<organism evidence="2 3">
    <name type="scientific">Mycetomoellerius zeteki</name>
    <dbReference type="NCBI Taxonomy" id="64791"/>
    <lineage>
        <taxon>Eukaryota</taxon>
        <taxon>Metazoa</taxon>
        <taxon>Ecdysozoa</taxon>
        <taxon>Arthropoda</taxon>
        <taxon>Hexapoda</taxon>
        <taxon>Insecta</taxon>
        <taxon>Pterygota</taxon>
        <taxon>Neoptera</taxon>
        <taxon>Endopterygota</taxon>
        <taxon>Hymenoptera</taxon>
        <taxon>Apocrita</taxon>
        <taxon>Aculeata</taxon>
        <taxon>Formicoidea</taxon>
        <taxon>Formicidae</taxon>
        <taxon>Myrmicinae</taxon>
        <taxon>Mycetomoellerius</taxon>
    </lineage>
</organism>
<accession>A0A151WGQ9</accession>
<gene>
    <name evidence="2" type="ORF">ALC60_13959</name>
</gene>
<keyword evidence="1" id="KW-0472">Membrane</keyword>
<dbReference type="EMBL" id="KQ983151">
    <property type="protein sequence ID" value="KYQ47029.1"/>
    <property type="molecule type" value="Genomic_DNA"/>
</dbReference>
<keyword evidence="1" id="KW-0812">Transmembrane</keyword>
<protein>
    <submittedName>
        <fullName evidence="2">Uncharacterized protein</fullName>
    </submittedName>
</protein>